<name>W9GAE9_9MICO</name>
<dbReference type="AlphaFoldDB" id="W9GAE9"/>
<evidence type="ECO:0000256" key="4">
    <source>
        <dbReference type="PROSITE-ProRule" id="PRU00236"/>
    </source>
</evidence>
<evidence type="ECO:0000256" key="1">
    <source>
        <dbReference type="ARBA" id="ARBA00012928"/>
    </source>
</evidence>
<sequence>MPQPTTPSARTRLSTTRHLPLEVTDLGTFDDLVDLVSGGGVVVLSGAGLSTESGIPDYRGPDGTRRVEPMTYGEFAGSGEARRRYWARSYIGWQRFNAASPNRGHHHVTRLQQHGYVGPIITQNVDGLHQASGAEDVVELHGSLDRAVCLTCGEVTSRIGLHERMTEANPGFMDRFAEAAAAVGSQWGEQVRPDGDIVLADALVESFHTPRCLVCGNDTVKPDVVFFGESVPKSVVERCFELVDTAGAVLVLGSSLSVMSGYRFVRRAHQRGIPVAIVTRSATRGDAEATIRLHRPLGDTLDRLAEALHL</sequence>
<dbReference type="InterPro" id="IPR026591">
    <property type="entry name" value="Sirtuin_cat_small_dom_sf"/>
</dbReference>
<dbReference type="GO" id="GO:0070403">
    <property type="term" value="F:NAD+ binding"/>
    <property type="evidence" value="ECO:0007669"/>
    <property type="project" value="InterPro"/>
</dbReference>
<feature type="binding site" evidence="4">
    <location>
        <position position="152"/>
    </location>
    <ligand>
        <name>Zn(2+)</name>
        <dbReference type="ChEBI" id="CHEBI:29105"/>
    </ligand>
</feature>
<feature type="active site" description="Proton acceptor" evidence="4">
    <location>
        <position position="141"/>
    </location>
</feature>
<keyword evidence="4" id="KW-0479">Metal-binding</keyword>
<evidence type="ECO:0000256" key="2">
    <source>
        <dbReference type="ARBA" id="ARBA00022679"/>
    </source>
</evidence>
<feature type="binding site" evidence="4">
    <location>
        <position position="149"/>
    </location>
    <ligand>
        <name>Zn(2+)</name>
        <dbReference type="ChEBI" id="CHEBI:29105"/>
    </ligand>
</feature>
<dbReference type="InterPro" id="IPR003000">
    <property type="entry name" value="Sirtuin"/>
</dbReference>
<comment type="caution">
    <text evidence="6">The sequence shown here is derived from an EMBL/GenBank/DDBJ whole genome shotgun (WGS) entry which is preliminary data.</text>
</comment>
<dbReference type="SUPFAM" id="SSF52467">
    <property type="entry name" value="DHS-like NAD/FAD-binding domain"/>
    <property type="match status" value="1"/>
</dbReference>
<dbReference type="RefSeq" id="WP_051509964.1">
    <property type="nucleotide sequence ID" value="NZ_AWSA01000004.1"/>
</dbReference>
<dbReference type="InterPro" id="IPR050134">
    <property type="entry name" value="NAD-dep_sirtuin_deacylases"/>
</dbReference>
<dbReference type="eggNOG" id="COG0846">
    <property type="taxonomic scope" value="Bacteria"/>
</dbReference>
<keyword evidence="4" id="KW-0862">Zinc</keyword>
<keyword evidence="3" id="KW-0520">NAD</keyword>
<dbReference type="PATRIC" id="fig|1386089.3.peg.531"/>
<reference evidence="6 7" key="1">
    <citation type="submission" date="2013-08" db="EMBL/GenBank/DDBJ databases">
        <title>Intrasporangium oryzae NRRL B-24470.</title>
        <authorList>
            <person name="Liu H."/>
            <person name="Wang G."/>
        </authorList>
    </citation>
    <scope>NUCLEOTIDE SEQUENCE [LARGE SCALE GENOMIC DNA]</scope>
    <source>
        <strain evidence="6 7">NRRL B-24470</strain>
    </source>
</reference>
<dbReference type="InterPro" id="IPR029035">
    <property type="entry name" value="DHS-like_NAD/FAD-binding_dom"/>
</dbReference>
<accession>W9GAE9</accession>
<dbReference type="OrthoDB" id="9800582at2"/>
<dbReference type="EC" id="2.3.1.286" evidence="1"/>
<feature type="binding site" evidence="4">
    <location>
        <position position="215"/>
    </location>
    <ligand>
        <name>Zn(2+)</name>
        <dbReference type="ChEBI" id="CHEBI:29105"/>
    </ligand>
</feature>
<evidence type="ECO:0000256" key="3">
    <source>
        <dbReference type="ARBA" id="ARBA00023027"/>
    </source>
</evidence>
<protein>
    <recommendedName>
        <fullName evidence="1">protein acetyllysine N-acetyltransferase</fullName>
        <ecNumber evidence="1">2.3.1.286</ecNumber>
    </recommendedName>
</protein>
<gene>
    <name evidence="6" type="ORF">N865_01700</name>
</gene>
<organism evidence="6 7">
    <name type="scientific">Intrasporangium oryzae NRRL B-24470</name>
    <dbReference type="NCBI Taxonomy" id="1386089"/>
    <lineage>
        <taxon>Bacteria</taxon>
        <taxon>Bacillati</taxon>
        <taxon>Actinomycetota</taxon>
        <taxon>Actinomycetes</taxon>
        <taxon>Micrococcales</taxon>
        <taxon>Intrasporangiaceae</taxon>
        <taxon>Intrasporangium</taxon>
    </lineage>
</organism>
<keyword evidence="2" id="KW-0808">Transferase</keyword>
<evidence type="ECO:0000313" key="6">
    <source>
        <dbReference type="EMBL" id="EWT03156.1"/>
    </source>
</evidence>
<dbReference type="STRING" id="1386089.N865_01700"/>
<dbReference type="Pfam" id="PF02146">
    <property type="entry name" value="SIR2"/>
    <property type="match status" value="1"/>
</dbReference>
<dbReference type="Gene3D" id="3.30.1600.10">
    <property type="entry name" value="SIR2/SIRT2 'Small Domain"/>
    <property type="match status" value="1"/>
</dbReference>
<dbReference type="InterPro" id="IPR026590">
    <property type="entry name" value="Ssirtuin_cat_dom"/>
</dbReference>
<feature type="binding site" evidence="4">
    <location>
        <position position="212"/>
    </location>
    <ligand>
        <name>Zn(2+)</name>
        <dbReference type="ChEBI" id="CHEBI:29105"/>
    </ligand>
</feature>
<dbReference type="PANTHER" id="PTHR11085">
    <property type="entry name" value="NAD-DEPENDENT PROTEIN DEACYLASE SIRTUIN-5, MITOCHONDRIAL-RELATED"/>
    <property type="match status" value="1"/>
</dbReference>
<dbReference type="PANTHER" id="PTHR11085:SF10">
    <property type="entry name" value="NAD-DEPENDENT PROTEIN DEACYLASE SIRTUIN-5, MITOCHONDRIAL-RELATED"/>
    <property type="match status" value="1"/>
</dbReference>
<dbReference type="Proteomes" id="UP000019489">
    <property type="component" value="Unassembled WGS sequence"/>
</dbReference>
<dbReference type="PROSITE" id="PS50305">
    <property type="entry name" value="SIRTUIN"/>
    <property type="match status" value="1"/>
</dbReference>
<proteinExistence type="predicted"/>
<evidence type="ECO:0000313" key="7">
    <source>
        <dbReference type="Proteomes" id="UP000019489"/>
    </source>
</evidence>
<feature type="domain" description="Deacetylase sirtuin-type" evidence="5">
    <location>
        <begin position="16"/>
        <end position="310"/>
    </location>
</feature>
<dbReference type="EMBL" id="AWSA01000004">
    <property type="protein sequence ID" value="EWT03156.1"/>
    <property type="molecule type" value="Genomic_DNA"/>
</dbReference>
<dbReference type="GO" id="GO:0046872">
    <property type="term" value="F:metal ion binding"/>
    <property type="evidence" value="ECO:0007669"/>
    <property type="project" value="UniProtKB-KW"/>
</dbReference>
<dbReference type="GO" id="GO:0017136">
    <property type="term" value="F:histone deacetylase activity, NAD-dependent"/>
    <property type="evidence" value="ECO:0007669"/>
    <property type="project" value="TreeGrafter"/>
</dbReference>
<evidence type="ECO:0000259" key="5">
    <source>
        <dbReference type="PROSITE" id="PS50305"/>
    </source>
</evidence>
<keyword evidence="7" id="KW-1185">Reference proteome</keyword>
<dbReference type="Gene3D" id="3.40.50.1220">
    <property type="entry name" value="TPP-binding domain"/>
    <property type="match status" value="1"/>
</dbReference>